<gene>
    <name evidence="2" type="ORF">GCM10010082_25490</name>
</gene>
<dbReference type="Proteomes" id="UP000604243">
    <property type="component" value="Unassembled WGS sequence"/>
</dbReference>
<feature type="region of interest" description="Disordered" evidence="1">
    <location>
        <begin position="381"/>
        <end position="403"/>
    </location>
</feature>
<organism evidence="2 3">
    <name type="scientific">Kushneria pakistanensis</name>
    <dbReference type="NCBI Taxonomy" id="1508770"/>
    <lineage>
        <taxon>Bacteria</taxon>
        <taxon>Pseudomonadati</taxon>
        <taxon>Pseudomonadota</taxon>
        <taxon>Gammaproteobacteria</taxon>
        <taxon>Oceanospirillales</taxon>
        <taxon>Halomonadaceae</taxon>
        <taxon>Kushneria</taxon>
    </lineage>
</organism>
<proteinExistence type="predicted"/>
<dbReference type="PANTHER" id="PTHR21015">
    <property type="entry name" value="UDP-N-ACETYLGLUCOSAMINE--N-ACETYLMURAMYL-(PENTAPEPTIDE) PYROPHOSPHORYL-UNDECAPRENOL N-ACETYLGLUCOSAMINE TRANSFERASE 1"/>
    <property type="match status" value="1"/>
</dbReference>
<evidence type="ECO:0000313" key="3">
    <source>
        <dbReference type="Proteomes" id="UP000604243"/>
    </source>
</evidence>
<evidence type="ECO:0000313" key="2">
    <source>
        <dbReference type="EMBL" id="GHC30322.1"/>
    </source>
</evidence>
<dbReference type="EMBL" id="BMZM01000003">
    <property type="protein sequence ID" value="GHC30322.1"/>
    <property type="molecule type" value="Genomic_DNA"/>
</dbReference>
<comment type="caution">
    <text evidence="2">The sequence shown here is derived from an EMBL/GenBank/DDBJ whole genome shotgun (WGS) entry which is preliminary data.</text>
</comment>
<dbReference type="SUPFAM" id="SSF53756">
    <property type="entry name" value="UDP-Glycosyltransferase/glycogen phosphorylase"/>
    <property type="match status" value="1"/>
</dbReference>
<protein>
    <recommendedName>
        <fullName evidence="4">Glycosyl transferase</fullName>
    </recommendedName>
</protein>
<evidence type="ECO:0000256" key="1">
    <source>
        <dbReference type="SAM" id="MobiDB-lite"/>
    </source>
</evidence>
<accession>A0ABQ3FMW7</accession>
<reference evidence="3" key="1">
    <citation type="journal article" date="2019" name="Int. J. Syst. Evol. Microbiol.">
        <title>The Global Catalogue of Microorganisms (GCM) 10K type strain sequencing project: providing services to taxonomists for standard genome sequencing and annotation.</title>
        <authorList>
            <consortium name="The Broad Institute Genomics Platform"/>
            <consortium name="The Broad Institute Genome Sequencing Center for Infectious Disease"/>
            <person name="Wu L."/>
            <person name="Ma J."/>
        </authorList>
    </citation>
    <scope>NUCLEOTIDE SEQUENCE [LARGE SCALE GENOMIC DNA]</scope>
    <source>
        <strain evidence="3">KCTC 42082</strain>
    </source>
</reference>
<dbReference type="Gene3D" id="3.40.50.2000">
    <property type="entry name" value="Glycogen Phosphorylase B"/>
    <property type="match status" value="1"/>
</dbReference>
<evidence type="ECO:0008006" key="4">
    <source>
        <dbReference type="Google" id="ProtNLM"/>
    </source>
</evidence>
<keyword evidence="3" id="KW-1185">Reference proteome</keyword>
<name>A0ABQ3FMW7_9GAMM</name>
<sequence>MTQGMWLLMTRPISFFVHHQGRGHARRTMAIIREFSPERPVSVMTADPSLFDGFERDIELIALPNMIGADVPTQALFDQPTPSVMHCVPMGVVEMRQTMRRILDHLDDIDAGLFVIDVSAELALLSRVASIPAVKIRMHGDRNDPGHLGAYEACVGMLAPYDVRLEQADYPDHLRDKTFYSGGLCTTAAKVPTREEARARLGLDPDREIVVALTGGGGAGTPYAPLTVAARAAPQTLFLTIGPLHLEGHETDFANLINCGWVDNVVDYIVACDIVIASAGDNTVHEVAMLERPYICAPEWRYFGEQARKAECLAGLGAAVNMTHWPSDFAGWQDVLARARALDVQTLAELYAPDAARRAAQWLEACVDRLWEGAPESGIEHVPSEAATLPEDQRPVANDLYQQ</sequence>
<dbReference type="PANTHER" id="PTHR21015:SF22">
    <property type="entry name" value="GLYCOSYLTRANSFERASE"/>
    <property type="match status" value="1"/>
</dbReference>